<feature type="region of interest" description="Disordered" evidence="1">
    <location>
        <begin position="25"/>
        <end position="69"/>
    </location>
</feature>
<dbReference type="STRING" id="563176.SAMN04488090_3467"/>
<evidence type="ECO:0000313" key="2">
    <source>
        <dbReference type="EMBL" id="SDM44250.1"/>
    </source>
</evidence>
<reference evidence="2 3" key="1">
    <citation type="submission" date="2016-10" db="EMBL/GenBank/DDBJ databases">
        <authorList>
            <person name="de Groot N.N."/>
        </authorList>
    </citation>
    <scope>NUCLEOTIDE SEQUENCE [LARGE SCALE GENOMIC DNA]</scope>
    <source>
        <strain evidence="2 3">DSM 21668</strain>
    </source>
</reference>
<sequence>MNPWILIGLAIAALLYFRKKSIDTPGSGSSVQTGDGNSGGTSGGNAGTTGGNTGNSGTGSGSGSGSGGGEVSTEFIIGESIANSPNYGVIVVTIPLHVKNTGTRSIYVDKGELNSTARYIYDPTVVNRVMTQIKPYTAAKQIGIDIAPGETKSIGFMTFELRGENYLFSSVIGKNQGTIYFDGTGVFLVSGQIKNVTFSSVFRT</sequence>
<accession>A0A1G9T9D1</accession>
<dbReference type="RefSeq" id="WP_093205028.1">
    <property type="nucleotide sequence ID" value="NZ_FNGS01000006.1"/>
</dbReference>
<evidence type="ECO:0000256" key="1">
    <source>
        <dbReference type="SAM" id="MobiDB-lite"/>
    </source>
</evidence>
<organism evidence="2 3">
    <name type="scientific">Siphonobacter aquaeclarae</name>
    <dbReference type="NCBI Taxonomy" id="563176"/>
    <lineage>
        <taxon>Bacteria</taxon>
        <taxon>Pseudomonadati</taxon>
        <taxon>Bacteroidota</taxon>
        <taxon>Cytophagia</taxon>
        <taxon>Cytophagales</taxon>
        <taxon>Cytophagaceae</taxon>
        <taxon>Siphonobacter</taxon>
    </lineage>
</organism>
<dbReference type="AlphaFoldDB" id="A0A1G9T9D1"/>
<protein>
    <submittedName>
        <fullName evidence="2">Uncharacterized protein</fullName>
    </submittedName>
</protein>
<dbReference type="EMBL" id="FNGS01000006">
    <property type="protein sequence ID" value="SDM44250.1"/>
    <property type="molecule type" value="Genomic_DNA"/>
</dbReference>
<name>A0A1G9T9D1_9BACT</name>
<keyword evidence="3" id="KW-1185">Reference proteome</keyword>
<gene>
    <name evidence="2" type="ORF">SAMN04488090_3467</name>
</gene>
<proteinExistence type="predicted"/>
<evidence type="ECO:0000313" key="3">
    <source>
        <dbReference type="Proteomes" id="UP000198901"/>
    </source>
</evidence>
<feature type="compositionally biased region" description="Gly residues" evidence="1">
    <location>
        <begin position="36"/>
        <end position="69"/>
    </location>
</feature>
<dbReference type="Proteomes" id="UP000198901">
    <property type="component" value="Unassembled WGS sequence"/>
</dbReference>